<evidence type="ECO:0000256" key="1">
    <source>
        <dbReference type="SAM" id="MobiDB-lite"/>
    </source>
</evidence>
<protein>
    <submittedName>
        <fullName evidence="3">Uncharacterized protein</fullName>
    </submittedName>
</protein>
<dbReference type="AlphaFoldDB" id="A0A1C7NI98"/>
<evidence type="ECO:0000313" key="4">
    <source>
        <dbReference type="Proteomes" id="UP000093000"/>
    </source>
</evidence>
<gene>
    <name evidence="3" type="ORF">A0J61_03087</name>
</gene>
<evidence type="ECO:0000313" key="3">
    <source>
        <dbReference type="EMBL" id="OBZ88863.1"/>
    </source>
</evidence>
<proteinExistence type="predicted"/>
<keyword evidence="2" id="KW-0812">Transmembrane</keyword>
<comment type="caution">
    <text evidence="3">The sequence shown here is derived from an EMBL/GenBank/DDBJ whole genome shotgun (WGS) entry which is preliminary data.</text>
</comment>
<evidence type="ECO:0000256" key="2">
    <source>
        <dbReference type="SAM" id="Phobius"/>
    </source>
</evidence>
<keyword evidence="2" id="KW-0472">Membrane</keyword>
<dbReference type="Proteomes" id="UP000093000">
    <property type="component" value="Unassembled WGS sequence"/>
</dbReference>
<keyword evidence="4" id="KW-1185">Reference proteome</keyword>
<keyword evidence="2" id="KW-1133">Transmembrane helix</keyword>
<sequence>MITTRYNPDSHLYHSHNNTATKRGHDVSYHRFTLDEKNKNWTDESGDEQQFLRHDKDKFIELAQAALEEAKMEEEQKGVFQELLETFLARSGAPVVADVILEQFRSQDVIERLAEDHFEQQQERRRSSCLENDEISQVLKDPASEQVTMHSEAILTTTNQNNFDTIMLVSEYLWRFFRLLILASLVCLVYHFICTDPNQSLTKL</sequence>
<name>A0A1C7NI98_9FUNG</name>
<feature type="transmembrane region" description="Helical" evidence="2">
    <location>
        <begin position="176"/>
        <end position="193"/>
    </location>
</feature>
<dbReference type="OrthoDB" id="2283974at2759"/>
<organism evidence="3 4">
    <name type="scientific">Choanephora cucurbitarum</name>
    <dbReference type="NCBI Taxonomy" id="101091"/>
    <lineage>
        <taxon>Eukaryota</taxon>
        <taxon>Fungi</taxon>
        <taxon>Fungi incertae sedis</taxon>
        <taxon>Mucoromycota</taxon>
        <taxon>Mucoromycotina</taxon>
        <taxon>Mucoromycetes</taxon>
        <taxon>Mucorales</taxon>
        <taxon>Mucorineae</taxon>
        <taxon>Choanephoraceae</taxon>
        <taxon>Choanephoroideae</taxon>
        <taxon>Choanephora</taxon>
    </lineage>
</organism>
<dbReference type="InParanoid" id="A0A1C7NI98"/>
<dbReference type="EMBL" id="LUGH01000127">
    <property type="protein sequence ID" value="OBZ88863.1"/>
    <property type="molecule type" value="Genomic_DNA"/>
</dbReference>
<accession>A0A1C7NI98</accession>
<reference evidence="3 4" key="1">
    <citation type="submission" date="2016-03" db="EMBL/GenBank/DDBJ databases">
        <title>Choanephora cucurbitarum.</title>
        <authorList>
            <person name="Min B."/>
            <person name="Park H."/>
            <person name="Park J.-H."/>
            <person name="Shin H.-D."/>
            <person name="Choi I.-G."/>
        </authorList>
    </citation>
    <scope>NUCLEOTIDE SEQUENCE [LARGE SCALE GENOMIC DNA]</scope>
    <source>
        <strain evidence="3 4">KUS-F28377</strain>
    </source>
</reference>
<feature type="region of interest" description="Disordered" evidence="1">
    <location>
        <begin position="1"/>
        <end position="20"/>
    </location>
</feature>